<protein>
    <submittedName>
        <fullName evidence="1">Uncharacterized protein</fullName>
    </submittedName>
</protein>
<evidence type="ECO:0000313" key="1">
    <source>
        <dbReference type="EMBL" id="QLG61956.1"/>
    </source>
</evidence>
<evidence type="ECO:0000313" key="2">
    <source>
        <dbReference type="Proteomes" id="UP000509626"/>
    </source>
</evidence>
<sequence length="124" mass="14120">MERDDTVKFERNIIDNSNTPQVSIAKEMMAYLGAQIGDYVGFKKTTGKYGRFGIIRVCAPDDDEFLVKRKIISNNGTPQFSLPEAIMSYLDFQMGNVVRYQPDKHDGWKAMTFWNPNQQTGAAE</sequence>
<dbReference type="AlphaFoldDB" id="A0A7D5Q9T2"/>
<organism evidence="1 2">
    <name type="scientific">Halorarum salinum</name>
    <dbReference type="NCBI Taxonomy" id="2743089"/>
    <lineage>
        <taxon>Archaea</taxon>
        <taxon>Methanobacteriati</taxon>
        <taxon>Methanobacteriota</taxon>
        <taxon>Stenosarchaea group</taxon>
        <taxon>Halobacteria</taxon>
        <taxon>Halobacteriales</taxon>
        <taxon>Haloferacaceae</taxon>
        <taxon>Halorarum</taxon>
    </lineage>
</organism>
<proteinExistence type="predicted"/>
<keyword evidence="2" id="KW-1185">Reference proteome</keyword>
<reference evidence="1 2" key="1">
    <citation type="submission" date="2020-06" db="EMBL/GenBank/DDBJ databases">
        <title>NJ-3-1, isolated from saline soil.</title>
        <authorList>
            <person name="Cui H.L."/>
            <person name="Shi X."/>
        </authorList>
    </citation>
    <scope>NUCLEOTIDE SEQUENCE [LARGE SCALE GENOMIC DNA]</scope>
    <source>
        <strain evidence="1 2">NJ-3-1</strain>
    </source>
</reference>
<accession>A0A7D5Q9T2</accession>
<dbReference type="Proteomes" id="UP000509626">
    <property type="component" value="Chromosome"/>
</dbReference>
<dbReference type="GeneID" id="56037710"/>
<dbReference type="KEGG" id="halu:HUG12_09585"/>
<name>A0A7D5Q9T2_9EURY</name>
<gene>
    <name evidence="1" type="ORF">HUG12_09585</name>
</gene>
<dbReference type="EMBL" id="CP058579">
    <property type="protein sequence ID" value="QLG61956.1"/>
    <property type="molecule type" value="Genomic_DNA"/>
</dbReference>
<dbReference type="RefSeq" id="WP_179268541.1">
    <property type="nucleotide sequence ID" value="NZ_CP058579.1"/>
</dbReference>